<keyword evidence="2" id="KW-0238">DNA-binding</keyword>
<dbReference type="SUPFAM" id="SSF46689">
    <property type="entry name" value="Homeodomain-like"/>
    <property type="match status" value="1"/>
</dbReference>
<name>A0A5B7G8F0_PORTR</name>
<feature type="domain" description="HTH CENPB-type" evidence="3">
    <location>
        <begin position="1"/>
        <end position="78"/>
    </location>
</feature>
<comment type="caution">
    <text evidence="4">The sequence shown here is derived from an EMBL/GenBank/DDBJ whole genome shotgun (WGS) entry which is preliminary data.</text>
</comment>
<evidence type="ECO:0000256" key="1">
    <source>
        <dbReference type="ARBA" id="ARBA00004123"/>
    </source>
</evidence>
<dbReference type="PROSITE" id="PS51253">
    <property type="entry name" value="HTH_CENPB"/>
    <property type="match status" value="1"/>
</dbReference>
<gene>
    <name evidence="4" type="ORF">E2C01_050492</name>
</gene>
<accession>A0A5B7G8F0</accession>
<evidence type="ECO:0000256" key="2">
    <source>
        <dbReference type="ARBA" id="ARBA00023125"/>
    </source>
</evidence>
<dbReference type="InterPro" id="IPR009057">
    <property type="entry name" value="Homeodomain-like_sf"/>
</dbReference>
<evidence type="ECO:0000313" key="4">
    <source>
        <dbReference type="EMBL" id="MPC56530.1"/>
    </source>
</evidence>
<dbReference type="Proteomes" id="UP000324222">
    <property type="component" value="Unassembled WGS sequence"/>
</dbReference>
<evidence type="ECO:0000313" key="5">
    <source>
        <dbReference type="Proteomes" id="UP000324222"/>
    </source>
</evidence>
<dbReference type="AlphaFoldDB" id="A0A5B7G8F0"/>
<dbReference type="EMBL" id="VSRR010014010">
    <property type="protein sequence ID" value="MPC56530.1"/>
    <property type="molecule type" value="Genomic_DNA"/>
</dbReference>
<sequence>MLKSANRVLVKTEQLLQRYLDTMARQNLAVDTREVMDVAKEIYEGVARNWGIQKLPMFLPLKGWFERFTKRHRSRGLRDVASKWEKMTY</sequence>
<dbReference type="InterPro" id="IPR006600">
    <property type="entry name" value="HTH_CenpB_DNA-bd_dom"/>
</dbReference>
<organism evidence="4 5">
    <name type="scientific">Portunus trituberculatus</name>
    <name type="common">Swimming crab</name>
    <name type="synonym">Neptunus trituberculatus</name>
    <dbReference type="NCBI Taxonomy" id="210409"/>
    <lineage>
        <taxon>Eukaryota</taxon>
        <taxon>Metazoa</taxon>
        <taxon>Ecdysozoa</taxon>
        <taxon>Arthropoda</taxon>
        <taxon>Crustacea</taxon>
        <taxon>Multicrustacea</taxon>
        <taxon>Malacostraca</taxon>
        <taxon>Eumalacostraca</taxon>
        <taxon>Eucarida</taxon>
        <taxon>Decapoda</taxon>
        <taxon>Pleocyemata</taxon>
        <taxon>Brachyura</taxon>
        <taxon>Eubrachyura</taxon>
        <taxon>Portunoidea</taxon>
        <taxon>Portunidae</taxon>
        <taxon>Portuninae</taxon>
        <taxon>Portunus</taxon>
    </lineage>
</organism>
<dbReference type="GO" id="GO:0005634">
    <property type="term" value="C:nucleus"/>
    <property type="evidence" value="ECO:0007669"/>
    <property type="project" value="UniProtKB-SubCell"/>
</dbReference>
<keyword evidence="5" id="KW-1185">Reference proteome</keyword>
<dbReference type="Gene3D" id="1.10.10.60">
    <property type="entry name" value="Homeodomain-like"/>
    <property type="match status" value="1"/>
</dbReference>
<evidence type="ECO:0000259" key="3">
    <source>
        <dbReference type="PROSITE" id="PS51253"/>
    </source>
</evidence>
<dbReference type="GO" id="GO:0003677">
    <property type="term" value="F:DNA binding"/>
    <property type="evidence" value="ECO:0007669"/>
    <property type="project" value="UniProtKB-KW"/>
</dbReference>
<comment type="subcellular location">
    <subcellularLocation>
        <location evidence="1">Nucleus</location>
    </subcellularLocation>
</comment>
<protein>
    <recommendedName>
        <fullName evidence="3">HTH CENPB-type domain-containing protein</fullName>
    </recommendedName>
</protein>
<reference evidence="4 5" key="1">
    <citation type="submission" date="2019-05" db="EMBL/GenBank/DDBJ databases">
        <title>Another draft genome of Portunus trituberculatus and its Hox gene families provides insights of decapod evolution.</title>
        <authorList>
            <person name="Jeong J.-H."/>
            <person name="Song I."/>
            <person name="Kim S."/>
            <person name="Choi T."/>
            <person name="Kim D."/>
            <person name="Ryu S."/>
            <person name="Kim W."/>
        </authorList>
    </citation>
    <scope>NUCLEOTIDE SEQUENCE [LARGE SCALE GENOMIC DNA]</scope>
    <source>
        <tissue evidence="4">Muscle</tissue>
    </source>
</reference>
<proteinExistence type="predicted"/>